<keyword evidence="2" id="KW-0472">Membrane</keyword>
<organism evidence="4 5">
    <name type="scientific">Intrasporangium oryzae NRRL B-24470</name>
    <dbReference type="NCBI Taxonomy" id="1386089"/>
    <lineage>
        <taxon>Bacteria</taxon>
        <taxon>Bacillati</taxon>
        <taxon>Actinomycetota</taxon>
        <taxon>Actinomycetes</taxon>
        <taxon>Micrococcales</taxon>
        <taxon>Intrasporangiaceae</taxon>
        <taxon>Intrasporangium</taxon>
    </lineage>
</organism>
<keyword evidence="5" id="KW-1185">Reference proteome</keyword>
<gene>
    <name evidence="4" type="ORF">N865_09495</name>
</gene>
<evidence type="ECO:0000313" key="5">
    <source>
        <dbReference type="Proteomes" id="UP000019489"/>
    </source>
</evidence>
<reference evidence="4 5" key="1">
    <citation type="submission" date="2013-08" db="EMBL/GenBank/DDBJ databases">
        <title>Intrasporangium oryzae NRRL B-24470.</title>
        <authorList>
            <person name="Liu H."/>
            <person name="Wang G."/>
        </authorList>
    </citation>
    <scope>NUCLEOTIDE SEQUENCE [LARGE SCALE GENOMIC DNA]</scope>
    <source>
        <strain evidence="4 5">NRRL B-24470</strain>
    </source>
</reference>
<feature type="transmembrane region" description="Helical" evidence="2">
    <location>
        <begin position="265"/>
        <end position="288"/>
    </location>
</feature>
<feature type="domain" description="Acyltransferase 3" evidence="3">
    <location>
        <begin position="13"/>
        <end position="312"/>
    </location>
</feature>
<dbReference type="Proteomes" id="UP000019489">
    <property type="component" value="Unassembled WGS sequence"/>
</dbReference>
<evidence type="ECO:0000259" key="3">
    <source>
        <dbReference type="Pfam" id="PF01757"/>
    </source>
</evidence>
<comment type="caution">
    <text evidence="4">The sequence shown here is derived from an EMBL/GenBank/DDBJ whole genome shotgun (WGS) entry which is preliminary data.</text>
</comment>
<feature type="transmembrane region" description="Helical" evidence="2">
    <location>
        <begin position="60"/>
        <end position="79"/>
    </location>
</feature>
<feature type="transmembrane region" description="Helical" evidence="2">
    <location>
        <begin position="20"/>
        <end position="40"/>
    </location>
</feature>
<dbReference type="InterPro" id="IPR002656">
    <property type="entry name" value="Acyl_transf_3_dom"/>
</dbReference>
<keyword evidence="2" id="KW-1133">Transmembrane helix</keyword>
<dbReference type="GO" id="GO:0016747">
    <property type="term" value="F:acyltransferase activity, transferring groups other than amino-acyl groups"/>
    <property type="evidence" value="ECO:0007669"/>
    <property type="project" value="InterPro"/>
</dbReference>
<feature type="compositionally biased region" description="Basic and acidic residues" evidence="1">
    <location>
        <begin position="334"/>
        <end position="345"/>
    </location>
</feature>
<dbReference type="GO" id="GO:0009103">
    <property type="term" value="P:lipopolysaccharide biosynthetic process"/>
    <property type="evidence" value="ECO:0007669"/>
    <property type="project" value="TreeGrafter"/>
</dbReference>
<dbReference type="PANTHER" id="PTHR23028:SF53">
    <property type="entry name" value="ACYL_TRANSF_3 DOMAIN-CONTAINING PROTEIN"/>
    <property type="match status" value="1"/>
</dbReference>
<evidence type="ECO:0000256" key="1">
    <source>
        <dbReference type="SAM" id="MobiDB-lite"/>
    </source>
</evidence>
<feature type="transmembrane region" description="Helical" evidence="2">
    <location>
        <begin position="202"/>
        <end position="220"/>
    </location>
</feature>
<dbReference type="AlphaFoldDB" id="W9GCA3"/>
<feature type="region of interest" description="Disordered" evidence="1">
    <location>
        <begin position="324"/>
        <end position="345"/>
    </location>
</feature>
<dbReference type="InterPro" id="IPR050879">
    <property type="entry name" value="Acyltransferase_3"/>
</dbReference>
<sequence>MYFHFLFLTGLMPRAGGGQVGVLVFFVLSGYLITRILWAAALPNLSSVYTTFLRRRATRLYPPLVGVVIVCAPVMAYFGPESAGDAIRAAAIVLTQTTAFFHLAGAMPDQGWLHAWSLTVEWLFYLLWPLVVLTLRVRQVGAERMRRVALALACMLYLASLPLSPLAFYYAPLANLAVMLVGAALALGHVQRSEGRYPGREPRVSDMAFVLFLVIVFLPSNVAGLVLYRYSMFPIAVIAAYVILDQRPGTNGFSQRLLESRPMRALGLSSYSLYLWHLPVLWTAWWALPEVAPSIRVLIALAILVPAVFVSYRLLEKPRLRGLPSTSATAPRPMESRRAETLLEG</sequence>
<feature type="transmembrane region" description="Helical" evidence="2">
    <location>
        <begin position="294"/>
        <end position="315"/>
    </location>
</feature>
<dbReference type="eggNOG" id="COG1835">
    <property type="taxonomic scope" value="Bacteria"/>
</dbReference>
<evidence type="ECO:0000313" key="4">
    <source>
        <dbReference type="EMBL" id="EWT03695.1"/>
    </source>
</evidence>
<dbReference type="GO" id="GO:0016020">
    <property type="term" value="C:membrane"/>
    <property type="evidence" value="ECO:0007669"/>
    <property type="project" value="TreeGrafter"/>
</dbReference>
<dbReference type="PANTHER" id="PTHR23028">
    <property type="entry name" value="ACETYLTRANSFERASE"/>
    <property type="match status" value="1"/>
</dbReference>
<accession>W9GCA3</accession>
<evidence type="ECO:0000256" key="2">
    <source>
        <dbReference type="SAM" id="Phobius"/>
    </source>
</evidence>
<feature type="transmembrane region" description="Helical" evidence="2">
    <location>
        <begin position="113"/>
        <end position="135"/>
    </location>
</feature>
<dbReference type="EMBL" id="AWSA01000001">
    <property type="protein sequence ID" value="EWT03695.1"/>
    <property type="molecule type" value="Genomic_DNA"/>
</dbReference>
<name>W9GCA3_9MICO</name>
<dbReference type="STRING" id="1386089.N865_09495"/>
<proteinExistence type="predicted"/>
<dbReference type="Pfam" id="PF01757">
    <property type="entry name" value="Acyl_transf_3"/>
    <property type="match status" value="1"/>
</dbReference>
<keyword evidence="2" id="KW-0812">Transmembrane</keyword>
<protein>
    <recommendedName>
        <fullName evidence="3">Acyltransferase 3 domain-containing protein</fullName>
    </recommendedName>
</protein>
<feature type="transmembrane region" description="Helical" evidence="2">
    <location>
        <begin position="147"/>
        <end position="163"/>
    </location>
</feature>